<organism evidence="1 2">
    <name type="scientific">Gigaspora margarita</name>
    <dbReference type="NCBI Taxonomy" id="4874"/>
    <lineage>
        <taxon>Eukaryota</taxon>
        <taxon>Fungi</taxon>
        <taxon>Fungi incertae sedis</taxon>
        <taxon>Mucoromycota</taxon>
        <taxon>Glomeromycotina</taxon>
        <taxon>Glomeromycetes</taxon>
        <taxon>Diversisporales</taxon>
        <taxon>Gigasporaceae</taxon>
        <taxon>Gigaspora</taxon>
    </lineage>
</organism>
<comment type="caution">
    <text evidence="1">The sequence shown here is derived from an EMBL/GenBank/DDBJ whole genome shotgun (WGS) entry which is preliminary data.</text>
</comment>
<protein>
    <submittedName>
        <fullName evidence="1">4663_t:CDS:1</fullName>
    </submittedName>
</protein>
<accession>A0ABN7X5K0</accession>
<gene>
    <name evidence="1" type="ORF">GMARGA_LOCUS39284</name>
</gene>
<evidence type="ECO:0000313" key="1">
    <source>
        <dbReference type="EMBL" id="CAG8848636.1"/>
    </source>
</evidence>
<sequence>QVFFVTNSRFDKTEMVTYDLLRTIIFDQDITNYTTIVRTCFEAFKEPNE</sequence>
<proteinExistence type="predicted"/>
<reference evidence="1 2" key="1">
    <citation type="submission" date="2021-06" db="EMBL/GenBank/DDBJ databases">
        <authorList>
            <person name="Kallberg Y."/>
            <person name="Tangrot J."/>
            <person name="Rosling A."/>
        </authorList>
    </citation>
    <scope>NUCLEOTIDE SEQUENCE [LARGE SCALE GENOMIC DNA]</scope>
    <source>
        <strain evidence="1 2">120-4 pot B 10/14</strain>
    </source>
</reference>
<keyword evidence="2" id="KW-1185">Reference proteome</keyword>
<dbReference type="EMBL" id="CAJVQB010092899">
    <property type="protein sequence ID" value="CAG8848636.1"/>
    <property type="molecule type" value="Genomic_DNA"/>
</dbReference>
<name>A0ABN7X5K0_GIGMA</name>
<evidence type="ECO:0000313" key="2">
    <source>
        <dbReference type="Proteomes" id="UP000789901"/>
    </source>
</evidence>
<feature type="non-terminal residue" evidence="1">
    <location>
        <position position="49"/>
    </location>
</feature>
<feature type="non-terminal residue" evidence="1">
    <location>
        <position position="1"/>
    </location>
</feature>
<dbReference type="Proteomes" id="UP000789901">
    <property type="component" value="Unassembled WGS sequence"/>
</dbReference>